<feature type="compositionally biased region" description="Low complexity" evidence="1">
    <location>
        <begin position="23"/>
        <end position="45"/>
    </location>
</feature>
<sequence>MLAGEVGREGGWQLPTTPPHPTSTPSMPHLTSPCFPQLPRSADSPPAAPPVSVTLHPCHRPVSHAVNPFHRPPTPGLPLTVSHPPRSGSGVKKDKQKEKKERVSISWHVCGAFEAAENLLHLRESSAAKAVKVTAAGLERVHCRRAERGGTDQKQRSCSLPDACGPSTDAAQTFSWPPTMFHMPSSASVCLSIRLCSRLPSVSRAMFRAGQWSFSNFSKTVSYFRNKLKNKTKNSLSFLLTEEDQLDPGDGHAEAVLGQPIRLSTALVGLPHALLQQAAWQPRRSLLTLMSSFTEGGGKLRVIHLIGCWAGPPCGSVRGALGERFYCVVHRGSAARVLTSQLNPMVTPAHDSMATRGPDLCDHLHFRTRGCAPLMSAVSLGSQSSCHLIS</sequence>
<keyword evidence="3" id="KW-1185">Reference proteome</keyword>
<comment type="caution">
    <text evidence="2">The sequence shown here is derived from an EMBL/GenBank/DDBJ whole genome shotgun (WGS) entry which is preliminary data.</text>
</comment>
<dbReference type="AlphaFoldDB" id="A0A8T2N446"/>
<evidence type="ECO:0000313" key="2">
    <source>
        <dbReference type="EMBL" id="KAG9332462.1"/>
    </source>
</evidence>
<proteinExistence type="predicted"/>
<organism evidence="2 3">
    <name type="scientific">Albula glossodonta</name>
    <name type="common">roundjaw bonefish</name>
    <dbReference type="NCBI Taxonomy" id="121402"/>
    <lineage>
        <taxon>Eukaryota</taxon>
        <taxon>Metazoa</taxon>
        <taxon>Chordata</taxon>
        <taxon>Craniata</taxon>
        <taxon>Vertebrata</taxon>
        <taxon>Euteleostomi</taxon>
        <taxon>Actinopterygii</taxon>
        <taxon>Neopterygii</taxon>
        <taxon>Teleostei</taxon>
        <taxon>Albuliformes</taxon>
        <taxon>Albulidae</taxon>
        <taxon>Albula</taxon>
    </lineage>
</organism>
<reference evidence="2" key="1">
    <citation type="thesis" date="2021" institute="BYU ScholarsArchive" country="Provo, UT, USA">
        <title>Applications of and Algorithms for Genome Assembly and Genomic Analyses with an Emphasis on Marine Teleosts.</title>
        <authorList>
            <person name="Pickett B.D."/>
        </authorList>
    </citation>
    <scope>NUCLEOTIDE SEQUENCE</scope>
    <source>
        <strain evidence="2">HI-2016</strain>
    </source>
</reference>
<feature type="region of interest" description="Disordered" evidence="1">
    <location>
        <begin position="1"/>
        <end position="99"/>
    </location>
</feature>
<accession>A0A8T2N446</accession>
<name>A0A8T2N446_9TELE</name>
<dbReference type="EMBL" id="JAFBMS010000237">
    <property type="protein sequence ID" value="KAG9332462.1"/>
    <property type="molecule type" value="Genomic_DNA"/>
</dbReference>
<protein>
    <submittedName>
        <fullName evidence="2">Uncharacterized protein</fullName>
    </submittedName>
</protein>
<dbReference type="Proteomes" id="UP000824540">
    <property type="component" value="Unassembled WGS sequence"/>
</dbReference>
<gene>
    <name evidence="2" type="ORF">JZ751_014560</name>
</gene>
<evidence type="ECO:0000313" key="3">
    <source>
        <dbReference type="Proteomes" id="UP000824540"/>
    </source>
</evidence>
<evidence type="ECO:0000256" key="1">
    <source>
        <dbReference type="SAM" id="MobiDB-lite"/>
    </source>
</evidence>